<protein>
    <submittedName>
        <fullName evidence="2">XRE family transcriptional regulator</fullName>
    </submittedName>
</protein>
<comment type="caution">
    <text evidence="2">The sequence shown here is derived from an EMBL/GenBank/DDBJ whole genome shotgun (WGS) entry which is preliminary data.</text>
</comment>
<dbReference type="Proteomes" id="UP000603463">
    <property type="component" value="Unassembled WGS sequence"/>
</dbReference>
<dbReference type="AlphaFoldDB" id="A0A9Q4ZIM8"/>
<evidence type="ECO:0000313" key="2">
    <source>
        <dbReference type="EMBL" id="NKT77333.1"/>
    </source>
</evidence>
<dbReference type="EMBL" id="WVBC01000002">
    <property type="protein sequence ID" value="NKT77333.1"/>
    <property type="molecule type" value="Genomic_DNA"/>
</dbReference>
<name>A0A9Q4ZIM8_RHOHA</name>
<dbReference type="Pfam" id="PF13443">
    <property type="entry name" value="HTH_26"/>
    <property type="match status" value="1"/>
</dbReference>
<dbReference type="SUPFAM" id="SSF47413">
    <property type="entry name" value="lambda repressor-like DNA-binding domains"/>
    <property type="match status" value="1"/>
</dbReference>
<sequence length="128" mass="13975">METELPRGQVAPEPWKSAMEKAGAISPKTKQASMNALARMCGVHSTTIQRIIDRRTGARGVEADTIQKIADALQEPPSVVAGWIGQVWGENEPYVPPKEADMLGPRERKALNEIIRSMAALQRETKAG</sequence>
<organism evidence="2 3">
    <name type="scientific">Rhodococcus hoagii</name>
    <name type="common">Corynebacterium equii</name>
    <dbReference type="NCBI Taxonomy" id="43767"/>
    <lineage>
        <taxon>Bacteria</taxon>
        <taxon>Bacillati</taxon>
        <taxon>Actinomycetota</taxon>
        <taxon>Actinomycetes</taxon>
        <taxon>Mycobacteriales</taxon>
        <taxon>Nocardiaceae</taxon>
        <taxon>Prescottella</taxon>
    </lineage>
</organism>
<dbReference type="InterPro" id="IPR010982">
    <property type="entry name" value="Lambda_DNA-bd_dom_sf"/>
</dbReference>
<dbReference type="GO" id="GO:0003677">
    <property type="term" value="F:DNA binding"/>
    <property type="evidence" value="ECO:0007669"/>
    <property type="project" value="InterPro"/>
</dbReference>
<proteinExistence type="predicted"/>
<dbReference type="InterPro" id="IPR001387">
    <property type="entry name" value="Cro/C1-type_HTH"/>
</dbReference>
<dbReference type="PROSITE" id="PS50943">
    <property type="entry name" value="HTH_CROC1"/>
    <property type="match status" value="1"/>
</dbReference>
<feature type="domain" description="HTH cro/C1-type" evidence="1">
    <location>
        <begin position="33"/>
        <end position="80"/>
    </location>
</feature>
<accession>A0A9Q4ZIM8</accession>
<dbReference type="Gene3D" id="1.10.260.40">
    <property type="entry name" value="lambda repressor-like DNA-binding domains"/>
    <property type="match status" value="1"/>
</dbReference>
<evidence type="ECO:0000313" key="3">
    <source>
        <dbReference type="Proteomes" id="UP000603463"/>
    </source>
</evidence>
<gene>
    <name evidence="2" type="ORF">GS882_03770</name>
</gene>
<dbReference type="CDD" id="cd00093">
    <property type="entry name" value="HTH_XRE"/>
    <property type="match status" value="1"/>
</dbReference>
<reference evidence="2" key="1">
    <citation type="journal article" date="2020" name="Environ. Microbiol.">
        <title>The novel and transferable erm(51) gene confers Macrolides, Lincosamides, and Streptogramins B (MLSB) resistance to clonal Rhodococcus equi in the environment.</title>
        <authorList>
            <person name="Huber L."/>
            <person name="Giguere S."/>
            <person name="Slovis N.M."/>
            <person name="Alvarez-Narvaez S."/>
            <person name="Hart K.A."/>
            <person name="Greiter M."/>
            <person name="Morris E.R.A."/>
            <person name="Cohen N.D."/>
        </authorList>
    </citation>
    <scope>NUCLEOTIDE SEQUENCE</scope>
    <source>
        <strain evidence="2">Lh_116_1</strain>
    </source>
</reference>
<evidence type="ECO:0000259" key="1">
    <source>
        <dbReference type="PROSITE" id="PS50943"/>
    </source>
</evidence>